<dbReference type="Pfam" id="PF23598">
    <property type="entry name" value="LRR_14"/>
    <property type="match status" value="1"/>
</dbReference>
<proteinExistence type="predicted"/>
<dbReference type="CDD" id="cd14798">
    <property type="entry name" value="RX-CC_like"/>
    <property type="match status" value="1"/>
</dbReference>
<dbReference type="InterPro" id="IPR032675">
    <property type="entry name" value="LRR_dom_sf"/>
</dbReference>
<dbReference type="InterPro" id="IPR058922">
    <property type="entry name" value="WHD_DRP"/>
</dbReference>
<keyword evidence="3" id="KW-0611">Plant defense</keyword>
<dbReference type="AlphaFoldDB" id="W9QNV9"/>
<dbReference type="GO" id="GO:0043531">
    <property type="term" value="F:ADP binding"/>
    <property type="evidence" value="ECO:0007669"/>
    <property type="project" value="InterPro"/>
</dbReference>
<dbReference type="InterPro" id="IPR041118">
    <property type="entry name" value="Rx_N"/>
</dbReference>
<dbReference type="GO" id="GO:0098542">
    <property type="term" value="P:defense response to other organism"/>
    <property type="evidence" value="ECO:0007669"/>
    <property type="project" value="TreeGrafter"/>
</dbReference>
<evidence type="ECO:0000259" key="5">
    <source>
        <dbReference type="Pfam" id="PF23559"/>
    </source>
</evidence>
<feature type="domain" description="Disease resistance R13L4/SHOC-2-like LRR" evidence="6">
    <location>
        <begin position="373"/>
        <end position="468"/>
    </location>
</feature>
<keyword evidence="8" id="KW-1185">Reference proteome</keyword>
<organism evidence="7 8">
    <name type="scientific">Morus notabilis</name>
    <dbReference type="NCBI Taxonomy" id="981085"/>
    <lineage>
        <taxon>Eukaryota</taxon>
        <taxon>Viridiplantae</taxon>
        <taxon>Streptophyta</taxon>
        <taxon>Embryophyta</taxon>
        <taxon>Tracheophyta</taxon>
        <taxon>Spermatophyta</taxon>
        <taxon>Magnoliopsida</taxon>
        <taxon>eudicotyledons</taxon>
        <taxon>Gunneridae</taxon>
        <taxon>Pentapetalae</taxon>
        <taxon>rosids</taxon>
        <taxon>fabids</taxon>
        <taxon>Rosales</taxon>
        <taxon>Moraceae</taxon>
        <taxon>Moreae</taxon>
        <taxon>Morus</taxon>
    </lineage>
</organism>
<dbReference type="SUPFAM" id="SSF52540">
    <property type="entry name" value="P-loop containing nucleoside triphosphate hydrolases"/>
    <property type="match status" value="1"/>
</dbReference>
<dbReference type="InterPro" id="IPR042197">
    <property type="entry name" value="Apaf_helical"/>
</dbReference>
<keyword evidence="1" id="KW-0677">Repeat</keyword>
<evidence type="ECO:0000259" key="6">
    <source>
        <dbReference type="Pfam" id="PF23598"/>
    </source>
</evidence>
<feature type="domain" description="Disease resistance protein winged helix" evidence="5">
    <location>
        <begin position="263"/>
        <end position="332"/>
    </location>
</feature>
<keyword evidence="2" id="KW-0547">Nucleotide-binding</keyword>
<dbReference type="Pfam" id="PF23559">
    <property type="entry name" value="WHD_DRP"/>
    <property type="match status" value="1"/>
</dbReference>
<evidence type="ECO:0000256" key="3">
    <source>
        <dbReference type="ARBA" id="ARBA00022821"/>
    </source>
</evidence>
<dbReference type="EMBL" id="KE343602">
    <property type="protein sequence ID" value="EXB36974.1"/>
    <property type="molecule type" value="Genomic_DNA"/>
</dbReference>
<dbReference type="PANTHER" id="PTHR23155:SF1185">
    <property type="entry name" value="DISEASE RESISTANCE RPP8-LIKE PROTEIN 3-RELATED"/>
    <property type="match status" value="1"/>
</dbReference>
<dbReference type="InterPro" id="IPR038005">
    <property type="entry name" value="RX-like_CC"/>
</dbReference>
<dbReference type="InterPro" id="IPR055414">
    <property type="entry name" value="LRR_R13L4/SHOC2-like"/>
</dbReference>
<dbReference type="InterPro" id="IPR036388">
    <property type="entry name" value="WH-like_DNA-bd_sf"/>
</dbReference>
<dbReference type="Gene3D" id="1.10.8.430">
    <property type="entry name" value="Helical domain of apoptotic protease-activating factors"/>
    <property type="match status" value="1"/>
</dbReference>
<dbReference type="InterPro" id="IPR027417">
    <property type="entry name" value="P-loop_NTPase"/>
</dbReference>
<dbReference type="PRINTS" id="PR00364">
    <property type="entry name" value="DISEASERSIST"/>
</dbReference>
<dbReference type="SUPFAM" id="SSF52058">
    <property type="entry name" value="L domain-like"/>
    <property type="match status" value="1"/>
</dbReference>
<name>W9QNV9_9ROSA</name>
<evidence type="ECO:0000313" key="7">
    <source>
        <dbReference type="EMBL" id="EXB36974.1"/>
    </source>
</evidence>
<protein>
    <submittedName>
        <fullName evidence="7">Disease resistance protein RPP13</fullName>
    </submittedName>
</protein>
<gene>
    <name evidence="7" type="ORF">L484_018351</name>
</gene>
<dbReference type="InterPro" id="IPR044974">
    <property type="entry name" value="Disease_R_plants"/>
</dbReference>
<dbReference type="Pfam" id="PF18052">
    <property type="entry name" value="Rx_N"/>
    <property type="match status" value="1"/>
</dbReference>
<sequence length="489" mass="56354">MPNNQQLFVVTCEIGAITFSLSVIPRFDSHGGFRTLKTGRVSRLPNRERLSDLLILESSSSTSVIHDVERLRAELRRIQCFLRDADNKQEQDKRVRNWVAEVRDVAYDIEDVIDTFIVRVSSSYVKAFRLRKLRTQIRIRGSLRENRYLVVLDDIWRIEAWNGIKVAFPKGKKGSKVVFTTRNKEVALSAPFLTFEKSWELLRAKAFPRDVVDERGCPSEFEKLGKEMVKICRGSPLAIVVLGGFFGRVEERAKKCEFNFPEEIPKRKLIRLWIAEGFVSTPNGGEVEEAIEDVAGEYLGELIDRCMVQESKRDYTGMGVKTCRVRDLMSDFCLSKAREDNFCEIVQHGMSMKTTARSRRIAIHLGQRLEYSALMFEQCDSTLPLKSKNFRLLRALELGFIRGTHPCQMPREIGKLIHLRYLGLKDAKIFNLPQSIGNLRNLHSLDLRNNEGIRIPKVVSRLTCLRHFLLPFGGYTLSSWTRSNFEWIN</sequence>
<reference evidence="8" key="1">
    <citation type="submission" date="2013-01" db="EMBL/GenBank/DDBJ databases">
        <title>Draft Genome Sequence of a Mulberry Tree, Morus notabilis C.K. Schneid.</title>
        <authorList>
            <person name="He N."/>
            <person name="Zhao S."/>
        </authorList>
    </citation>
    <scope>NUCLEOTIDE SEQUENCE</scope>
</reference>
<evidence type="ECO:0000259" key="4">
    <source>
        <dbReference type="Pfam" id="PF18052"/>
    </source>
</evidence>
<dbReference type="PANTHER" id="PTHR23155">
    <property type="entry name" value="DISEASE RESISTANCE PROTEIN RP"/>
    <property type="match status" value="1"/>
</dbReference>
<evidence type="ECO:0000256" key="2">
    <source>
        <dbReference type="ARBA" id="ARBA00022741"/>
    </source>
</evidence>
<dbReference type="Proteomes" id="UP000030645">
    <property type="component" value="Unassembled WGS sequence"/>
</dbReference>
<evidence type="ECO:0000256" key="1">
    <source>
        <dbReference type="ARBA" id="ARBA00022737"/>
    </source>
</evidence>
<evidence type="ECO:0000313" key="8">
    <source>
        <dbReference type="Proteomes" id="UP000030645"/>
    </source>
</evidence>
<dbReference type="eggNOG" id="KOG4658">
    <property type="taxonomic scope" value="Eukaryota"/>
</dbReference>
<dbReference type="Gene3D" id="1.20.5.4130">
    <property type="match status" value="1"/>
</dbReference>
<dbReference type="Gene3D" id="3.80.10.10">
    <property type="entry name" value="Ribonuclease Inhibitor"/>
    <property type="match status" value="1"/>
</dbReference>
<accession>W9QNV9</accession>
<feature type="domain" description="Disease resistance N-terminal" evidence="4">
    <location>
        <begin position="48"/>
        <end position="124"/>
    </location>
</feature>
<dbReference type="Gene3D" id="1.10.10.10">
    <property type="entry name" value="Winged helix-like DNA-binding domain superfamily/Winged helix DNA-binding domain"/>
    <property type="match status" value="1"/>
</dbReference>